<dbReference type="EMBL" id="JAXQNO010000012">
    <property type="protein sequence ID" value="KAK4787794.1"/>
    <property type="molecule type" value="Genomic_DNA"/>
</dbReference>
<gene>
    <name evidence="2" type="ORF">SAY86_011627</name>
</gene>
<accession>A0AAN7LMJ9</accession>
<dbReference type="Proteomes" id="UP001346149">
    <property type="component" value="Unassembled WGS sequence"/>
</dbReference>
<comment type="caution">
    <text evidence="2">The sequence shown here is derived from an EMBL/GenBank/DDBJ whole genome shotgun (WGS) entry which is preliminary data.</text>
</comment>
<proteinExistence type="predicted"/>
<evidence type="ECO:0000313" key="3">
    <source>
        <dbReference type="Proteomes" id="UP001346149"/>
    </source>
</evidence>
<evidence type="ECO:0000256" key="1">
    <source>
        <dbReference type="SAM" id="MobiDB-lite"/>
    </source>
</evidence>
<dbReference type="PANTHER" id="PTHR37187">
    <property type="entry name" value="EXPRESSED PROTEIN"/>
    <property type="match status" value="1"/>
</dbReference>
<keyword evidence="3" id="KW-1185">Reference proteome</keyword>
<dbReference type="AlphaFoldDB" id="A0AAN7LMJ9"/>
<dbReference type="PANTHER" id="PTHR37187:SF7">
    <property type="entry name" value="EXPRESSED PROTEIN"/>
    <property type="match status" value="1"/>
</dbReference>
<feature type="compositionally biased region" description="Low complexity" evidence="1">
    <location>
        <begin position="96"/>
        <end position="107"/>
    </location>
</feature>
<reference evidence="2 3" key="1">
    <citation type="journal article" date="2023" name="Hortic Res">
        <title>Pangenome of water caltrop reveals structural variations and asymmetric subgenome divergence after allopolyploidization.</title>
        <authorList>
            <person name="Zhang X."/>
            <person name="Chen Y."/>
            <person name="Wang L."/>
            <person name="Yuan Y."/>
            <person name="Fang M."/>
            <person name="Shi L."/>
            <person name="Lu R."/>
            <person name="Comes H.P."/>
            <person name="Ma Y."/>
            <person name="Chen Y."/>
            <person name="Huang G."/>
            <person name="Zhou Y."/>
            <person name="Zheng Z."/>
            <person name="Qiu Y."/>
        </authorList>
    </citation>
    <scope>NUCLEOTIDE SEQUENCE [LARGE SCALE GENOMIC DNA]</scope>
    <source>
        <strain evidence="2">F231</strain>
    </source>
</reference>
<feature type="compositionally biased region" description="Basic and acidic residues" evidence="1">
    <location>
        <begin position="68"/>
        <end position="78"/>
    </location>
</feature>
<protein>
    <submittedName>
        <fullName evidence="2">Uncharacterized protein</fullName>
    </submittedName>
</protein>
<name>A0AAN7LMJ9_TRANT</name>
<feature type="compositionally biased region" description="Basic and acidic residues" evidence="1">
    <location>
        <begin position="34"/>
        <end position="51"/>
    </location>
</feature>
<feature type="region of interest" description="Disordered" evidence="1">
    <location>
        <begin position="34"/>
        <end position="117"/>
    </location>
</feature>
<evidence type="ECO:0000313" key="2">
    <source>
        <dbReference type="EMBL" id="KAK4787794.1"/>
    </source>
</evidence>
<sequence>MEDTSNGKIEEALQKVEGAVKDDAETVIELVKGVAKDLVDGDSQPEKKEAGDQEESDSSSSSSSSNSDGEKEDPREQTEDPVPSVAVEETVEEVSETVVDSTVAESEQSGGYNENIEVSEVKFQEEEVAIEASSEVASGVEVAEAVIEPPETTVVEAEVESDAPSSQVLPVEEETEGNLAPKGSDNSSAKPPENAPAVEQTPEEGTGNPPIIPVSPQVLHRTSWTSCCGLFEVLRRSDR</sequence>
<organism evidence="2 3">
    <name type="scientific">Trapa natans</name>
    <name type="common">Water chestnut</name>
    <dbReference type="NCBI Taxonomy" id="22666"/>
    <lineage>
        <taxon>Eukaryota</taxon>
        <taxon>Viridiplantae</taxon>
        <taxon>Streptophyta</taxon>
        <taxon>Embryophyta</taxon>
        <taxon>Tracheophyta</taxon>
        <taxon>Spermatophyta</taxon>
        <taxon>Magnoliopsida</taxon>
        <taxon>eudicotyledons</taxon>
        <taxon>Gunneridae</taxon>
        <taxon>Pentapetalae</taxon>
        <taxon>rosids</taxon>
        <taxon>malvids</taxon>
        <taxon>Myrtales</taxon>
        <taxon>Lythraceae</taxon>
        <taxon>Trapa</taxon>
    </lineage>
</organism>
<feature type="compositionally biased region" description="Low complexity" evidence="1">
    <location>
        <begin position="58"/>
        <end position="67"/>
    </location>
</feature>
<feature type="region of interest" description="Disordered" evidence="1">
    <location>
        <begin position="157"/>
        <end position="214"/>
    </location>
</feature>